<protein>
    <submittedName>
        <fullName evidence="3">Lactonase, 7-bladed beta-propeller-domain-containing protein</fullName>
    </submittedName>
</protein>
<organism evidence="3 4">
    <name type="scientific">Phyllosticta capitalensis</name>
    <dbReference type="NCBI Taxonomy" id="121624"/>
    <lineage>
        <taxon>Eukaryota</taxon>
        <taxon>Fungi</taxon>
        <taxon>Dikarya</taxon>
        <taxon>Ascomycota</taxon>
        <taxon>Pezizomycotina</taxon>
        <taxon>Dothideomycetes</taxon>
        <taxon>Dothideomycetes incertae sedis</taxon>
        <taxon>Botryosphaeriales</taxon>
        <taxon>Phyllostictaceae</taxon>
        <taxon>Phyllosticta</taxon>
    </lineage>
</organism>
<proteinExistence type="inferred from homology"/>
<dbReference type="InterPro" id="IPR011045">
    <property type="entry name" value="N2O_reductase_N"/>
</dbReference>
<dbReference type="InterPro" id="IPR019405">
    <property type="entry name" value="Lactonase_7-beta_prop"/>
</dbReference>
<evidence type="ECO:0000313" key="4">
    <source>
        <dbReference type="Proteomes" id="UP001492380"/>
    </source>
</evidence>
<feature type="chain" id="PRO_5047128494" evidence="2">
    <location>
        <begin position="18"/>
        <end position="408"/>
    </location>
</feature>
<evidence type="ECO:0000313" key="3">
    <source>
        <dbReference type="EMBL" id="KAK8230886.1"/>
    </source>
</evidence>
<sequence length="408" mass="43629">MIAFVLLLVAFATCCCAGAPHGLETLLVSSYNDGNETSGFVRALRAAKISHDSWDLTTVFSDPTSCGRSPSWLTLDEKRGILYCLDEGLDTPNGSINTFKITRGRHGKIEPADNKETVSGPVSAVLYGPKHKQFLVAAHYTGSAVTTWETKKDGGIEYGEVFDFEMDAPGPDPDRQDAPHPHQAILDPTGKFILIPDLGADLVRVYSFDGKTGDLTAQSPLVAKPGSGPRHGAFFTWKSKQCKKGCTNFYLVSELENTVTTYSVAYGKGGNLTFTETAVISTFGDGPTPDGAAAAEILVSPDHRFVTVSNRNDTSFAIPEGANVQLKSDSLATFSIKSDGSLKFENLASAAGSFPRAISFNKKGNMVAVAHQYSKSLVLLDRNPVTGFIGGELARMNDLGNLTSVVWG</sequence>
<dbReference type="InterPro" id="IPR015943">
    <property type="entry name" value="WD40/YVTN_repeat-like_dom_sf"/>
</dbReference>
<dbReference type="PANTHER" id="PTHR30344:SF1">
    <property type="entry name" value="6-PHOSPHOGLUCONOLACTONASE"/>
    <property type="match status" value="1"/>
</dbReference>
<comment type="similarity">
    <text evidence="1">Belongs to the cycloisomerase 2 family.</text>
</comment>
<feature type="signal peptide" evidence="2">
    <location>
        <begin position="1"/>
        <end position="17"/>
    </location>
</feature>
<evidence type="ECO:0000256" key="1">
    <source>
        <dbReference type="ARBA" id="ARBA00005564"/>
    </source>
</evidence>
<keyword evidence="4" id="KW-1185">Reference proteome</keyword>
<dbReference type="InterPro" id="IPR050282">
    <property type="entry name" value="Cycloisomerase_2"/>
</dbReference>
<reference evidence="3 4" key="1">
    <citation type="submission" date="2024-04" db="EMBL/GenBank/DDBJ databases">
        <title>Phyllosticta paracitricarpa is synonymous to the EU quarantine fungus P. citricarpa based on phylogenomic analyses.</title>
        <authorList>
            <consortium name="Lawrence Berkeley National Laboratory"/>
            <person name="Van Ingen-Buijs V.A."/>
            <person name="Van Westerhoven A.C."/>
            <person name="Haridas S."/>
            <person name="Skiadas P."/>
            <person name="Martin F."/>
            <person name="Groenewald J.Z."/>
            <person name="Crous P.W."/>
            <person name="Seidl M.F."/>
        </authorList>
    </citation>
    <scope>NUCLEOTIDE SEQUENCE [LARGE SCALE GENOMIC DNA]</scope>
    <source>
        <strain evidence="3 4">CBS 123374</strain>
    </source>
</reference>
<keyword evidence="2" id="KW-0732">Signal</keyword>
<accession>A0ABR1YJL8</accession>
<evidence type="ECO:0000256" key="2">
    <source>
        <dbReference type="SAM" id="SignalP"/>
    </source>
</evidence>
<dbReference type="Gene3D" id="2.130.10.10">
    <property type="entry name" value="YVTN repeat-like/Quinoprotein amine dehydrogenase"/>
    <property type="match status" value="1"/>
</dbReference>
<gene>
    <name evidence="3" type="ORF">HDK90DRAFT_418009</name>
</gene>
<name>A0ABR1YJL8_9PEZI</name>
<dbReference type="EMBL" id="JBBWRZ010000008">
    <property type="protein sequence ID" value="KAK8230886.1"/>
    <property type="molecule type" value="Genomic_DNA"/>
</dbReference>
<dbReference type="SUPFAM" id="SSF50974">
    <property type="entry name" value="Nitrous oxide reductase, N-terminal domain"/>
    <property type="match status" value="1"/>
</dbReference>
<dbReference type="Proteomes" id="UP001492380">
    <property type="component" value="Unassembled WGS sequence"/>
</dbReference>
<dbReference type="PANTHER" id="PTHR30344">
    <property type="entry name" value="6-PHOSPHOGLUCONOLACTONASE-RELATED"/>
    <property type="match status" value="1"/>
</dbReference>
<dbReference type="Pfam" id="PF10282">
    <property type="entry name" value="Lactonase"/>
    <property type="match status" value="1"/>
</dbReference>
<comment type="caution">
    <text evidence="3">The sequence shown here is derived from an EMBL/GenBank/DDBJ whole genome shotgun (WGS) entry which is preliminary data.</text>
</comment>